<dbReference type="AlphaFoldDB" id="A0A8K1FU79"/>
<feature type="non-terminal residue" evidence="1">
    <location>
        <position position="1"/>
    </location>
</feature>
<evidence type="ECO:0000313" key="2">
    <source>
        <dbReference type="Proteomes" id="UP000796761"/>
    </source>
</evidence>
<proteinExistence type="predicted"/>
<sequence>ANWERKGKLLWAANIWQDIAAQVEKLTVKVQHVDAHIPKSQANEKHRNNKQVDKAAKVKVSQVDLDWQHKEDLFLARWAHDASGHQGRDATYRCARDRRMDLTIDSISQVIL</sequence>
<accession>A0A8K1FU79</accession>
<protein>
    <recommendedName>
        <fullName evidence="3">RNase H type-1 domain-containing protein</fullName>
    </recommendedName>
</protein>
<gene>
    <name evidence="1" type="ORF">HGM15179_020379</name>
</gene>
<comment type="caution">
    <text evidence="1">The sequence shown here is derived from an EMBL/GenBank/DDBJ whole genome shotgun (WGS) entry which is preliminary data.</text>
</comment>
<reference evidence="1" key="1">
    <citation type="submission" date="2019-04" db="EMBL/GenBank/DDBJ databases">
        <title>Genome assembly of Zosterops borbonicus 15179.</title>
        <authorList>
            <person name="Leroy T."/>
            <person name="Anselmetti Y."/>
            <person name="Tilak M.-K."/>
            <person name="Nabholz B."/>
        </authorList>
    </citation>
    <scope>NUCLEOTIDE SEQUENCE</scope>
    <source>
        <strain evidence="1">HGM_15179</strain>
        <tissue evidence="1">Muscle</tissue>
    </source>
</reference>
<dbReference type="Proteomes" id="UP000796761">
    <property type="component" value="Unassembled WGS sequence"/>
</dbReference>
<keyword evidence="2" id="KW-1185">Reference proteome</keyword>
<name>A0A8K1FU79_9PASS</name>
<dbReference type="OrthoDB" id="9378782at2759"/>
<evidence type="ECO:0000313" key="1">
    <source>
        <dbReference type="EMBL" id="TRZ06728.1"/>
    </source>
</evidence>
<evidence type="ECO:0008006" key="3">
    <source>
        <dbReference type="Google" id="ProtNLM"/>
    </source>
</evidence>
<organism evidence="1 2">
    <name type="scientific">Zosterops borbonicus</name>
    <dbReference type="NCBI Taxonomy" id="364589"/>
    <lineage>
        <taxon>Eukaryota</taxon>
        <taxon>Metazoa</taxon>
        <taxon>Chordata</taxon>
        <taxon>Craniata</taxon>
        <taxon>Vertebrata</taxon>
        <taxon>Euteleostomi</taxon>
        <taxon>Archelosauria</taxon>
        <taxon>Archosauria</taxon>
        <taxon>Dinosauria</taxon>
        <taxon>Saurischia</taxon>
        <taxon>Theropoda</taxon>
        <taxon>Coelurosauria</taxon>
        <taxon>Aves</taxon>
        <taxon>Neognathae</taxon>
        <taxon>Neoaves</taxon>
        <taxon>Telluraves</taxon>
        <taxon>Australaves</taxon>
        <taxon>Passeriformes</taxon>
        <taxon>Sylvioidea</taxon>
        <taxon>Zosteropidae</taxon>
        <taxon>Zosterops</taxon>
    </lineage>
</organism>
<dbReference type="EMBL" id="SWJQ01002233">
    <property type="protein sequence ID" value="TRZ06728.1"/>
    <property type="molecule type" value="Genomic_DNA"/>
</dbReference>